<dbReference type="PRINTS" id="PR00494">
    <property type="entry name" value="FANCONICGENE"/>
</dbReference>
<reference evidence="1" key="1">
    <citation type="submission" date="2021-04" db="EMBL/GenBank/DDBJ databases">
        <authorList>
            <consortium name="Wellcome Sanger Institute Data Sharing"/>
        </authorList>
    </citation>
    <scope>NUCLEOTIDE SEQUENCE [LARGE SCALE GENOMIC DNA]</scope>
</reference>
<dbReference type="Pfam" id="PF02106">
    <property type="entry name" value="Fanconi_C"/>
    <property type="match status" value="1"/>
</dbReference>
<sequence length="624" mass="69743">MFYTTRPGFFLAPPSECTWTRSPMSQLQSLNLHQTSEPLLDVQEMQFWLDKAVAWGQADSPDTQKDSCLHFRRLIEFLQQLLTHINNMSSTTESMKRMPFLGQFLGRLCWNSCIIADDTSRRLLFQCLWGLYSEQPGNAVERKANQWIRKVLCQLATEVDDVAVQELNKSMGLPPEEYHLKVLRKMVALLQENVGMSCNFSGNTNERCSCDSILATSEACVPLVSCPEAAPLIGALLQRPATCVRAHLSEDFLDALSSAYSSQGLSLEEPAIVSLWYHSLSSLEEAMLSLLESVLADTGSPLQKLEERIAQSVLPKACAQHCSIFLVASDIFRSVLKQTEGNESVKSLIQIFTSCFLREMAALQPQKCISLKAFFPQSPQRLLVPLLTLPSEMPQKAWRHHLNWLSSSLQRLAEEEDSSSSTRGNHKVFEAWFLLVQCSQWMQVTLQLLVMSVPEDCGPLLWLLTFYHHPTNRGHNKALQLTRAREALDHLLSLFSVLAGPLPFDRLQSLVTLLSSQPQQPSPSSLLILNLLVGFAVFFQQSLNKSTEILQTVVDQSGLVDEAACVLRSLELRLNEGSCLSGDANRVHLRIEALQNTLTHMHAGRSPAVNQARTLTHSIAGEST</sequence>
<dbReference type="PANTHER" id="PTHR16798:SF0">
    <property type="entry name" value="FANCONI ANEMIA GROUP C PROTEIN"/>
    <property type="match status" value="1"/>
</dbReference>
<dbReference type="PANTHER" id="PTHR16798">
    <property type="entry name" value="FANCONI ANEMIA GROUP C PROTEIN FANCC"/>
    <property type="match status" value="1"/>
</dbReference>
<proteinExistence type="predicted"/>
<dbReference type="InterPro" id="IPR000686">
    <property type="entry name" value="FANCC"/>
</dbReference>
<dbReference type="GO" id="GO:0006289">
    <property type="term" value="P:nucleotide-excision repair"/>
    <property type="evidence" value="ECO:0007669"/>
    <property type="project" value="TreeGrafter"/>
</dbReference>
<organism evidence="1 2">
    <name type="scientific">Anabas testudineus</name>
    <name type="common">Climbing perch</name>
    <name type="synonym">Anthias testudineus</name>
    <dbReference type="NCBI Taxonomy" id="64144"/>
    <lineage>
        <taxon>Eukaryota</taxon>
        <taxon>Metazoa</taxon>
        <taxon>Chordata</taxon>
        <taxon>Craniata</taxon>
        <taxon>Vertebrata</taxon>
        <taxon>Euteleostomi</taxon>
        <taxon>Actinopterygii</taxon>
        <taxon>Neopterygii</taxon>
        <taxon>Teleostei</taxon>
        <taxon>Neoteleostei</taxon>
        <taxon>Acanthomorphata</taxon>
        <taxon>Anabantaria</taxon>
        <taxon>Anabantiformes</taxon>
        <taxon>Anabantoidei</taxon>
        <taxon>Anabantidae</taxon>
        <taxon>Anabas</taxon>
    </lineage>
</organism>
<evidence type="ECO:0008006" key="3">
    <source>
        <dbReference type="Google" id="ProtNLM"/>
    </source>
</evidence>
<dbReference type="Ensembl" id="ENSATET00000024183.3">
    <property type="protein sequence ID" value="ENSATEP00000023798.2"/>
    <property type="gene ID" value="ENSATEG00000016520.3"/>
</dbReference>
<reference evidence="1" key="2">
    <citation type="submission" date="2025-08" db="UniProtKB">
        <authorList>
            <consortium name="Ensembl"/>
        </authorList>
    </citation>
    <scope>IDENTIFICATION</scope>
</reference>
<dbReference type="STRING" id="64144.ENSATEP00000023798"/>
<dbReference type="GO" id="GO:0034599">
    <property type="term" value="P:cellular response to oxidative stress"/>
    <property type="evidence" value="ECO:0007669"/>
    <property type="project" value="TreeGrafter"/>
</dbReference>
<reference evidence="1" key="3">
    <citation type="submission" date="2025-09" db="UniProtKB">
        <authorList>
            <consortium name="Ensembl"/>
        </authorList>
    </citation>
    <scope>IDENTIFICATION</scope>
</reference>
<dbReference type="AlphaFoldDB" id="A0A3Q1J185"/>
<dbReference type="Proteomes" id="UP000265040">
    <property type="component" value="Chromosome 9"/>
</dbReference>
<dbReference type="RefSeq" id="XP_026198036.1">
    <property type="nucleotide sequence ID" value="XM_026342251.1"/>
</dbReference>
<dbReference type="GeneID" id="113149924"/>
<dbReference type="GO" id="GO:0043240">
    <property type="term" value="C:Fanconi anaemia nuclear complex"/>
    <property type="evidence" value="ECO:0007669"/>
    <property type="project" value="InterPro"/>
</dbReference>
<dbReference type="OMA" id="RWHHRAS"/>
<dbReference type="GO" id="GO:0036297">
    <property type="term" value="P:interstrand cross-link repair"/>
    <property type="evidence" value="ECO:0007669"/>
    <property type="project" value="InterPro"/>
</dbReference>
<keyword evidence="2" id="KW-1185">Reference proteome</keyword>
<protein>
    <recommendedName>
        <fullName evidence="3">FA complementation group C</fullName>
    </recommendedName>
</protein>
<name>A0A3Q1J185_ANATE</name>
<evidence type="ECO:0000313" key="2">
    <source>
        <dbReference type="Proteomes" id="UP000265040"/>
    </source>
</evidence>
<accession>A0A3Q1J185</accession>
<evidence type="ECO:0000313" key="1">
    <source>
        <dbReference type="Ensembl" id="ENSATEP00000023798.2"/>
    </source>
</evidence>
<dbReference type="GeneTree" id="ENSGT00390000016390"/>
<gene>
    <name evidence="1" type="primary">FANCC</name>
</gene>